<dbReference type="PANTHER" id="PTHR12526">
    <property type="entry name" value="GLYCOSYLTRANSFERASE"/>
    <property type="match status" value="1"/>
</dbReference>
<dbReference type="SUPFAM" id="SSF53756">
    <property type="entry name" value="UDP-Glycosyltransferase/glycogen phosphorylase"/>
    <property type="match status" value="1"/>
</dbReference>
<name>A0A5K8A324_9BACT</name>
<accession>A0A5K8A324</accession>
<protein>
    <recommendedName>
        <fullName evidence="1">Glycosyl transferase family 1 domain-containing protein</fullName>
    </recommendedName>
</protein>
<evidence type="ECO:0000313" key="2">
    <source>
        <dbReference type="EMBL" id="BBO86912.1"/>
    </source>
</evidence>
<dbReference type="GO" id="GO:0016757">
    <property type="term" value="F:glycosyltransferase activity"/>
    <property type="evidence" value="ECO:0007669"/>
    <property type="project" value="InterPro"/>
</dbReference>
<proteinExistence type="predicted"/>
<evidence type="ECO:0000259" key="1">
    <source>
        <dbReference type="Pfam" id="PF00534"/>
    </source>
</evidence>
<reference evidence="2 3" key="1">
    <citation type="submission" date="2019-11" db="EMBL/GenBank/DDBJ databases">
        <title>Comparative genomics of hydrocarbon-degrading Desulfosarcina strains.</title>
        <authorList>
            <person name="Watanabe M."/>
            <person name="Kojima H."/>
            <person name="Fukui M."/>
        </authorList>
    </citation>
    <scope>NUCLEOTIDE SEQUENCE [LARGE SCALE GENOMIC DNA]</scope>
    <source>
        <strain evidence="3">oXyS1</strain>
    </source>
</reference>
<dbReference type="Gene3D" id="3.40.50.2000">
    <property type="entry name" value="Glycogen Phosphorylase B"/>
    <property type="match status" value="1"/>
</dbReference>
<keyword evidence="3" id="KW-1185">Reference proteome</keyword>
<organism evidence="2 3">
    <name type="scientific">Desulfosarcina ovata subsp. ovata</name>
    <dbReference type="NCBI Taxonomy" id="2752305"/>
    <lineage>
        <taxon>Bacteria</taxon>
        <taxon>Pseudomonadati</taxon>
        <taxon>Thermodesulfobacteriota</taxon>
        <taxon>Desulfobacteria</taxon>
        <taxon>Desulfobacterales</taxon>
        <taxon>Desulfosarcinaceae</taxon>
        <taxon>Desulfosarcina</taxon>
    </lineage>
</organism>
<dbReference type="InterPro" id="IPR001296">
    <property type="entry name" value="Glyco_trans_1"/>
</dbReference>
<dbReference type="EMBL" id="AP021879">
    <property type="protein sequence ID" value="BBO86912.1"/>
    <property type="molecule type" value="Genomic_DNA"/>
</dbReference>
<dbReference type="Pfam" id="PF00534">
    <property type="entry name" value="Glycos_transf_1"/>
    <property type="match status" value="1"/>
</dbReference>
<gene>
    <name evidence="2" type="ORF">DSCOOX_00920</name>
</gene>
<dbReference type="AlphaFoldDB" id="A0A5K8A324"/>
<sequence length="387" mass="43514">MREKGLILKVVYFGIYSKGVEYPRNNNLMRALRRNGVDVIEAHFELAGSFLKRMSVVKEPLQALLFFFKLLTSFVCLAWKFIRLPQADVIIVGHPGYFHVHLAWILHRLFRRNSTLVYDVFIPLCEALVADRELIVSGSFFGRLLYRFERSCCRLADLNLIDTDTHGNYLIETFAVDPAKVARVFVGATIAQQAEPYQVAKQKTFSVLFVGTYIPLHGIDVILEAARILADIPHIRFILVGTGQLRPPMELLANKWGLQNVEFIDWISTEQLGPFIRSHDLSLGIFGTTSKTNRVIPSKVFDICAAGVPFITVDSPAIREVFSHGENACLVPSGSPQALAEAIRELERSPTLRNHLAAGARQTGRHMFSLKCIGADFLDHLHCIRKG</sequence>
<dbReference type="Proteomes" id="UP000422108">
    <property type="component" value="Chromosome"/>
</dbReference>
<dbReference type="PANTHER" id="PTHR12526:SF636">
    <property type="entry name" value="BLL3647 PROTEIN"/>
    <property type="match status" value="1"/>
</dbReference>
<feature type="domain" description="Glycosyl transferase family 1" evidence="1">
    <location>
        <begin position="201"/>
        <end position="362"/>
    </location>
</feature>
<evidence type="ECO:0000313" key="3">
    <source>
        <dbReference type="Proteomes" id="UP000422108"/>
    </source>
</evidence>